<reference evidence="2 3" key="1">
    <citation type="journal article" date="2012" name="J. Bacteriol.">
        <title>Genome sequence of an alkane-degrading bacterium, Alcanivorax pacificus type strain W11-5, isolated from deep sea sediment.</title>
        <authorList>
            <person name="Lai Q."/>
            <person name="Shao Z."/>
        </authorList>
    </citation>
    <scope>NUCLEOTIDE SEQUENCE [LARGE SCALE GENOMIC DNA]</scope>
    <source>
        <strain evidence="2 3">W11-5</strain>
    </source>
</reference>
<keyword evidence="3" id="KW-1185">Reference proteome</keyword>
<keyword evidence="1" id="KW-0812">Transmembrane</keyword>
<dbReference type="KEGG" id="apac:S7S_13915"/>
<organism evidence="2 3">
    <name type="scientific">Isoalcanivorax pacificus W11-5</name>
    <dbReference type="NCBI Taxonomy" id="391936"/>
    <lineage>
        <taxon>Bacteria</taxon>
        <taxon>Pseudomonadati</taxon>
        <taxon>Pseudomonadota</taxon>
        <taxon>Gammaproteobacteria</taxon>
        <taxon>Oceanospirillales</taxon>
        <taxon>Alcanivoracaceae</taxon>
        <taxon>Isoalcanivorax</taxon>
    </lineage>
</organism>
<dbReference type="AlphaFoldDB" id="A0A0B4XQX1"/>
<keyword evidence="1" id="KW-0472">Membrane</keyword>
<dbReference type="STRING" id="391936.S7S_13915"/>
<dbReference type="InterPro" id="IPR016936">
    <property type="entry name" value="UCP029693"/>
</dbReference>
<evidence type="ECO:0008006" key="4">
    <source>
        <dbReference type="Google" id="ProtNLM"/>
    </source>
</evidence>
<dbReference type="Proteomes" id="UP000006764">
    <property type="component" value="Chromosome"/>
</dbReference>
<dbReference type="Pfam" id="PF10095">
    <property type="entry name" value="DUF2333"/>
    <property type="match status" value="1"/>
</dbReference>
<dbReference type="EMBL" id="CP004387">
    <property type="protein sequence ID" value="AJD49195.1"/>
    <property type="molecule type" value="Genomic_DNA"/>
</dbReference>
<evidence type="ECO:0000313" key="3">
    <source>
        <dbReference type="Proteomes" id="UP000006764"/>
    </source>
</evidence>
<proteinExistence type="predicted"/>
<dbReference type="HOGENOM" id="CLU_857250_0_0_6"/>
<sequence>MDTSTAPQGAPAPHRKRRWSTTRWAGVALVALLLVNLVLGWYWSREPEPFAVVAPPQAVPGQVMTGTLIQVVNTLLDKPGGYLSNDILPHRLWLDNMPAWEFGVLVQVRDMARVLRRDMSRSQTQSREDPDLAVAEPQFNFDHKSWAIPATENEYRRGVDALERYLGRLVDPANESARFYARADNLNYWLSEVQNRLGSLSLRLSNSVGRAHLDVDLDDGEGSGRIDRTPWLKIDDVFFEARGACWALIQLMQAAEIDFDEVLRRKNAQVSMRQMIRELEATQEAVWSPMILNGSGFGVLANHSLVMANYISRANAQLIDLRALLSQG</sequence>
<accession>A0A0B4XQX1</accession>
<protein>
    <recommendedName>
        <fullName evidence="4">DUF2333 domain-containing protein</fullName>
    </recommendedName>
</protein>
<dbReference type="PIRSF" id="PIRSF029693">
    <property type="entry name" value="UCP029693"/>
    <property type="match status" value="1"/>
</dbReference>
<dbReference type="OrthoDB" id="5821246at2"/>
<keyword evidence="1" id="KW-1133">Transmembrane helix</keyword>
<gene>
    <name evidence="2" type="ORF">S7S_13915</name>
</gene>
<name>A0A0B4XQX1_9GAMM</name>
<evidence type="ECO:0000313" key="2">
    <source>
        <dbReference type="EMBL" id="AJD49195.1"/>
    </source>
</evidence>
<evidence type="ECO:0000256" key="1">
    <source>
        <dbReference type="SAM" id="Phobius"/>
    </source>
</evidence>
<dbReference type="RefSeq" id="WP_008734049.1">
    <property type="nucleotide sequence ID" value="NZ_CP004387.1"/>
</dbReference>
<feature type="transmembrane region" description="Helical" evidence="1">
    <location>
        <begin position="24"/>
        <end position="43"/>
    </location>
</feature>